<proteinExistence type="predicted"/>
<reference evidence="3 4" key="2">
    <citation type="submission" date="2018-11" db="EMBL/GenBank/DDBJ databases">
        <authorList>
            <consortium name="Pathogen Informatics"/>
        </authorList>
    </citation>
    <scope>NUCLEOTIDE SEQUENCE [LARGE SCALE GENOMIC DNA]</scope>
</reference>
<reference evidence="5" key="1">
    <citation type="submission" date="2017-02" db="UniProtKB">
        <authorList>
            <consortium name="WormBaseParasite"/>
        </authorList>
    </citation>
    <scope>IDENTIFICATION</scope>
</reference>
<name>A0A0R3TLK3_RODNA</name>
<dbReference type="InterPro" id="IPR027417">
    <property type="entry name" value="P-loop_NTPase"/>
</dbReference>
<dbReference type="PANTHER" id="PTHR10229">
    <property type="entry name" value="GTP-BINDING PROTEIN HFLX"/>
    <property type="match status" value="1"/>
</dbReference>
<accession>A0A0R3TLK3</accession>
<keyword evidence="1" id="KW-0472">Membrane</keyword>
<dbReference type="GO" id="GO:0005737">
    <property type="term" value="C:cytoplasm"/>
    <property type="evidence" value="ECO:0007669"/>
    <property type="project" value="TreeGrafter"/>
</dbReference>
<keyword evidence="1" id="KW-0812">Transmembrane</keyword>
<dbReference type="GO" id="GO:0005525">
    <property type="term" value="F:GTP binding"/>
    <property type="evidence" value="ECO:0007669"/>
    <property type="project" value="InterPro"/>
</dbReference>
<dbReference type="PANTHER" id="PTHR10229:SF0">
    <property type="entry name" value="GTP-BINDING PROTEIN 6-RELATED"/>
    <property type="match status" value="1"/>
</dbReference>
<dbReference type="Gene3D" id="3.40.50.300">
    <property type="entry name" value="P-loop containing nucleotide triphosphate hydrolases"/>
    <property type="match status" value="1"/>
</dbReference>
<dbReference type="OrthoDB" id="10268034at2759"/>
<evidence type="ECO:0000313" key="3">
    <source>
        <dbReference type="EMBL" id="VDO03990.1"/>
    </source>
</evidence>
<dbReference type="WBParaSite" id="HNAJ_0000813401-mRNA-1">
    <property type="protein sequence ID" value="HNAJ_0000813401-mRNA-1"/>
    <property type="gene ID" value="HNAJ_0000813401"/>
</dbReference>
<dbReference type="InterPro" id="IPR042108">
    <property type="entry name" value="GTPase_HflX_N_sf"/>
</dbReference>
<feature type="domain" description="Hflx-type G" evidence="2">
    <location>
        <begin position="292"/>
        <end position="396"/>
    </location>
</feature>
<protein>
    <submittedName>
        <fullName evidence="5">Hflx-type G domain-containing protein</fullName>
    </submittedName>
</protein>
<dbReference type="PROSITE" id="PS51705">
    <property type="entry name" value="G_HFLX"/>
    <property type="match status" value="1"/>
</dbReference>
<organism evidence="5">
    <name type="scientific">Rodentolepis nana</name>
    <name type="common">Dwarf tapeworm</name>
    <name type="synonym">Hymenolepis nana</name>
    <dbReference type="NCBI Taxonomy" id="102285"/>
    <lineage>
        <taxon>Eukaryota</taxon>
        <taxon>Metazoa</taxon>
        <taxon>Spiralia</taxon>
        <taxon>Lophotrochozoa</taxon>
        <taxon>Platyhelminthes</taxon>
        <taxon>Cestoda</taxon>
        <taxon>Eucestoda</taxon>
        <taxon>Cyclophyllidea</taxon>
        <taxon>Hymenolepididae</taxon>
        <taxon>Rodentolepis</taxon>
    </lineage>
</organism>
<gene>
    <name evidence="3" type="ORF">HNAJ_LOCUS8130</name>
</gene>
<sequence length="546" mass="61743">MLPTRLINSSRVLASVINTHRLFLVLLCLMFSIFIEIPLIHCSFRVCRYALSSFSGFSQQDILSFEYAIPTSAVHNVLIVQPIIRRVELRRKLDLNASSSDYLTISQLSKGPDEHEARSLIDSLNGWTVKDVVHVNMRSGGVEGDQFFSKGVWQNLNDVVKKHLEPSTDGSQRQITAVFVNWRQLRINQIIEMQRTWGCPVFDRYTVVVQLFLLRAKSREARAQAQLAELAFIRSRLAAADAMATARVRNHDHLRRVLDDQERKLKTILEEEEKRKEVTRKRRRDRTLNRLPVVAVIGYTNAGKTSLIRTLTGSSKMIASPQVFATLDVTHHAARLPTGLENSDSNLSAVGAPGLRMLMLDTIGFMADLPRDLIAAFRATLAECLDAEIILHVIDVNQKDWPKFAAYIEEVLHDSGVKTRRLSDRMDTGSSHTPFLIRVGNKCDLGIHEHSSLHLDVRVSCVSNAGVGELCSVMESCLITGFGWSKRKFRMPQGNDALRWLYTNAMVVRVEGCADDPEKLVCEVLFNEAIWSRFKAQFSSIFQKKQ</sequence>
<dbReference type="GO" id="GO:0043022">
    <property type="term" value="F:ribosome binding"/>
    <property type="evidence" value="ECO:0007669"/>
    <property type="project" value="TreeGrafter"/>
</dbReference>
<dbReference type="SUPFAM" id="SSF52540">
    <property type="entry name" value="P-loop containing nucleoside triphosphate hydrolases"/>
    <property type="match status" value="1"/>
</dbReference>
<dbReference type="EMBL" id="UZAE01012203">
    <property type="protein sequence ID" value="VDO03990.1"/>
    <property type="molecule type" value="Genomic_DNA"/>
</dbReference>
<dbReference type="Pfam" id="PF01926">
    <property type="entry name" value="MMR_HSR1"/>
    <property type="match status" value="1"/>
</dbReference>
<feature type="transmembrane region" description="Helical" evidence="1">
    <location>
        <begin position="21"/>
        <end position="40"/>
    </location>
</feature>
<dbReference type="InterPro" id="IPR016496">
    <property type="entry name" value="GTPase_HflX"/>
</dbReference>
<dbReference type="AlphaFoldDB" id="A0A0R3TLK3"/>
<dbReference type="Proteomes" id="UP000278807">
    <property type="component" value="Unassembled WGS sequence"/>
</dbReference>
<dbReference type="InterPro" id="IPR006073">
    <property type="entry name" value="GTP-bd"/>
</dbReference>
<dbReference type="Gene3D" id="3.40.50.11060">
    <property type="entry name" value="GTPase HflX, N-terminal domain"/>
    <property type="match status" value="1"/>
</dbReference>
<evidence type="ECO:0000256" key="1">
    <source>
        <dbReference type="SAM" id="Phobius"/>
    </source>
</evidence>
<keyword evidence="1" id="KW-1133">Transmembrane helix</keyword>
<dbReference type="InterPro" id="IPR030394">
    <property type="entry name" value="G_HFLX_dom"/>
</dbReference>
<evidence type="ECO:0000259" key="2">
    <source>
        <dbReference type="PROSITE" id="PS51705"/>
    </source>
</evidence>
<keyword evidence="4" id="KW-1185">Reference proteome</keyword>
<dbReference type="STRING" id="102285.A0A0R3TLK3"/>
<evidence type="ECO:0000313" key="4">
    <source>
        <dbReference type="Proteomes" id="UP000278807"/>
    </source>
</evidence>
<evidence type="ECO:0000313" key="5">
    <source>
        <dbReference type="WBParaSite" id="HNAJ_0000813401-mRNA-1"/>
    </source>
</evidence>